<dbReference type="EMBL" id="CADEPM010000006">
    <property type="protein sequence ID" value="CAB3408023.1"/>
    <property type="molecule type" value="Genomic_DNA"/>
</dbReference>
<dbReference type="InterPro" id="IPR001254">
    <property type="entry name" value="Trypsin_dom"/>
</dbReference>
<dbReference type="InterPro" id="IPR043504">
    <property type="entry name" value="Peptidase_S1_PA_chymotrypsin"/>
</dbReference>
<dbReference type="Gene3D" id="2.40.10.10">
    <property type="entry name" value="Trypsin-like serine proteases"/>
    <property type="match status" value="2"/>
</dbReference>
<keyword evidence="1" id="KW-0732">Signal</keyword>
<sequence length="279" mass="31245">MCLIRISTFLSLTFLVNCQRLNEEENKLLQNVCGTHMDWSDDVVRKVFNPEPVNLAQAPWTVFLRYSRGTTCSGTLISSRHVITAAHCFFDKKNLQVQFIESRPLNPKKCYNNGVYVPLRTLRGLKLRFGSVCNHADDCSKTGRALNFQVSCNLPQHVWFCIASETKKQLACEGDSGSGVVYKSNSRVYLTGAVSRGIHCRDRLVFDESVLNNVDLVTPIYYHLADICRFSGVCPIEGNVLNVQKKSALDSLNGVKSSIQHNAEKSMIFVALLSYLVLA</sequence>
<dbReference type="PANTHER" id="PTHR22596">
    <property type="entry name" value="TRYPSIN-LIKE PROTEASE PROTEIN 6"/>
    <property type="match status" value="1"/>
</dbReference>
<proteinExistence type="predicted"/>
<dbReference type="SUPFAM" id="SSF50494">
    <property type="entry name" value="Trypsin-like serine proteases"/>
    <property type="match status" value="1"/>
</dbReference>
<feature type="domain" description="Peptidase S1" evidence="2">
    <location>
        <begin position="46"/>
        <end position="217"/>
    </location>
</feature>
<dbReference type="Proteomes" id="UP000494206">
    <property type="component" value="Unassembled WGS sequence"/>
</dbReference>
<evidence type="ECO:0000256" key="1">
    <source>
        <dbReference type="SAM" id="SignalP"/>
    </source>
</evidence>
<comment type="caution">
    <text evidence="3">The sequence shown here is derived from an EMBL/GenBank/DDBJ whole genome shotgun (WGS) entry which is preliminary data.</text>
</comment>
<organism evidence="3 4">
    <name type="scientific">Caenorhabditis bovis</name>
    <dbReference type="NCBI Taxonomy" id="2654633"/>
    <lineage>
        <taxon>Eukaryota</taxon>
        <taxon>Metazoa</taxon>
        <taxon>Ecdysozoa</taxon>
        <taxon>Nematoda</taxon>
        <taxon>Chromadorea</taxon>
        <taxon>Rhabditida</taxon>
        <taxon>Rhabditina</taxon>
        <taxon>Rhabditomorpha</taxon>
        <taxon>Rhabditoidea</taxon>
        <taxon>Rhabditidae</taxon>
        <taxon>Peloderinae</taxon>
        <taxon>Caenorhabditis</taxon>
    </lineage>
</organism>
<dbReference type="InterPro" id="IPR009003">
    <property type="entry name" value="Peptidase_S1_PA"/>
</dbReference>
<evidence type="ECO:0000259" key="2">
    <source>
        <dbReference type="SMART" id="SM00020"/>
    </source>
</evidence>
<dbReference type="GO" id="GO:0004252">
    <property type="term" value="F:serine-type endopeptidase activity"/>
    <property type="evidence" value="ECO:0007669"/>
    <property type="project" value="InterPro"/>
</dbReference>
<protein>
    <recommendedName>
        <fullName evidence="2">Peptidase S1 domain-containing protein</fullName>
    </recommendedName>
</protein>
<dbReference type="PROSITE" id="PS00134">
    <property type="entry name" value="TRYPSIN_HIS"/>
    <property type="match status" value="1"/>
</dbReference>
<dbReference type="GO" id="GO:0006508">
    <property type="term" value="P:proteolysis"/>
    <property type="evidence" value="ECO:0007669"/>
    <property type="project" value="InterPro"/>
</dbReference>
<dbReference type="InterPro" id="IPR018114">
    <property type="entry name" value="TRYPSIN_HIS"/>
</dbReference>
<keyword evidence="4" id="KW-1185">Reference proteome</keyword>
<gene>
    <name evidence="3" type="ORF">CBOVIS_LOCUS9860</name>
</gene>
<feature type="chain" id="PRO_5035949053" description="Peptidase S1 domain-containing protein" evidence="1">
    <location>
        <begin position="19"/>
        <end position="279"/>
    </location>
</feature>
<dbReference type="SMART" id="SM00020">
    <property type="entry name" value="Tryp_SPc"/>
    <property type="match status" value="1"/>
</dbReference>
<dbReference type="OrthoDB" id="7754674at2759"/>
<evidence type="ECO:0000313" key="3">
    <source>
        <dbReference type="EMBL" id="CAB3408023.1"/>
    </source>
</evidence>
<name>A0A8S1F2I7_9PELO</name>
<dbReference type="PRINTS" id="PR00722">
    <property type="entry name" value="CHYMOTRYPSIN"/>
</dbReference>
<accession>A0A8S1F2I7</accession>
<dbReference type="Pfam" id="PF03761">
    <property type="entry name" value="DUF316"/>
    <property type="match status" value="1"/>
</dbReference>
<feature type="signal peptide" evidence="1">
    <location>
        <begin position="1"/>
        <end position="18"/>
    </location>
</feature>
<dbReference type="AlphaFoldDB" id="A0A8S1F2I7"/>
<dbReference type="InterPro" id="IPR001314">
    <property type="entry name" value="Peptidase_S1A"/>
</dbReference>
<dbReference type="PANTHER" id="PTHR22596:SF7">
    <property type="entry name" value="PEPTIDASE S1 DOMAIN-CONTAINING PROTEIN"/>
    <property type="match status" value="1"/>
</dbReference>
<evidence type="ECO:0000313" key="4">
    <source>
        <dbReference type="Proteomes" id="UP000494206"/>
    </source>
</evidence>
<reference evidence="3 4" key="1">
    <citation type="submission" date="2020-04" db="EMBL/GenBank/DDBJ databases">
        <authorList>
            <person name="Laetsch R D."/>
            <person name="Stevens L."/>
            <person name="Kumar S."/>
            <person name="Blaxter L. M."/>
        </authorList>
    </citation>
    <scope>NUCLEOTIDE SEQUENCE [LARGE SCALE GENOMIC DNA]</scope>
</reference>
<dbReference type="InterPro" id="IPR005514">
    <property type="entry name" value="DUF316"/>
</dbReference>